<evidence type="ECO:0000256" key="2">
    <source>
        <dbReference type="SAM" id="MobiDB-lite"/>
    </source>
</evidence>
<feature type="region of interest" description="Disordered" evidence="2">
    <location>
        <begin position="144"/>
        <end position="176"/>
    </location>
</feature>
<protein>
    <recommendedName>
        <fullName evidence="4">Nematode cuticle collagen N-terminal domain-containing protein</fullName>
    </recommendedName>
</protein>
<name>A0AAD5RDQ4_PARTN</name>
<dbReference type="InterPro" id="IPR002486">
    <property type="entry name" value="Col_cuticle_N"/>
</dbReference>
<sequence>MPLCNAVIGASLSLSTLVFTVISIHSIVKEIGNMHYEIVTGVREVKAISDDAWMRIRTLHTSRVRSDSSHSHKTLFTRDKRSHENYCDCRMEYHDCPPGPQGPPGMPGERGELGSTGDPGRPGVSGLSLLATHRIPGGCFLCPAGPPGPDGEVGDPGDQGFPGAPGQPGESGEDDVIGELGAVGVEGSQGHLEYDGYPGPPGEDVIIGAPGLPGLQGAPG</sequence>
<keyword evidence="6" id="KW-1185">Reference proteome</keyword>
<keyword evidence="3" id="KW-0812">Transmembrane</keyword>
<proteinExistence type="predicted"/>
<comment type="caution">
    <text evidence="5">The sequence shown here is derived from an EMBL/GenBank/DDBJ whole genome shotgun (WGS) entry which is preliminary data.</text>
</comment>
<feature type="region of interest" description="Disordered" evidence="2">
    <location>
        <begin position="98"/>
        <end position="122"/>
    </location>
</feature>
<dbReference type="PANTHER" id="PTHR24637">
    <property type="entry name" value="COLLAGEN"/>
    <property type="match status" value="1"/>
</dbReference>
<dbReference type="Pfam" id="PF01391">
    <property type="entry name" value="Collagen"/>
    <property type="match status" value="1"/>
</dbReference>
<dbReference type="AlphaFoldDB" id="A0AAD5RDQ4"/>
<dbReference type="PANTHER" id="PTHR24637:SF358">
    <property type="entry name" value="CUTICLE COLLAGEN 38"/>
    <property type="match status" value="1"/>
</dbReference>
<keyword evidence="3" id="KW-1133">Transmembrane helix</keyword>
<evidence type="ECO:0000256" key="1">
    <source>
        <dbReference type="ARBA" id="ARBA00022737"/>
    </source>
</evidence>
<organism evidence="5 6">
    <name type="scientific">Parelaphostrongylus tenuis</name>
    <name type="common">Meningeal worm</name>
    <dbReference type="NCBI Taxonomy" id="148309"/>
    <lineage>
        <taxon>Eukaryota</taxon>
        <taxon>Metazoa</taxon>
        <taxon>Ecdysozoa</taxon>
        <taxon>Nematoda</taxon>
        <taxon>Chromadorea</taxon>
        <taxon>Rhabditida</taxon>
        <taxon>Rhabditina</taxon>
        <taxon>Rhabditomorpha</taxon>
        <taxon>Strongyloidea</taxon>
        <taxon>Metastrongylidae</taxon>
        <taxon>Parelaphostrongylus</taxon>
    </lineage>
</organism>
<evidence type="ECO:0000259" key="4">
    <source>
        <dbReference type="SMART" id="SM01088"/>
    </source>
</evidence>
<dbReference type="InterPro" id="IPR008160">
    <property type="entry name" value="Collagen"/>
</dbReference>
<accession>A0AAD5RDQ4</accession>
<keyword evidence="3" id="KW-0472">Membrane</keyword>
<dbReference type="EMBL" id="JAHQIW010007392">
    <property type="protein sequence ID" value="KAJ1374081.1"/>
    <property type="molecule type" value="Genomic_DNA"/>
</dbReference>
<dbReference type="Pfam" id="PF01484">
    <property type="entry name" value="Col_cuticle_N"/>
    <property type="match status" value="1"/>
</dbReference>
<gene>
    <name evidence="5" type="ORF">KIN20_036675</name>
</gene>
<dbReference type="Proteomes" id="UP001196413">
    <property type="component" value="Unassembled WGS sequence"/>
</dbReference>
<evidence type="ECO:0000256" key="3">
    <source>
        <dbReference type="SAM" id="Phobius"/>
    </source>
</evidence>
<dbReference type="Gene3D" id="1.20.5.320">
    <property type="entry name" value="6-Phosphogluconate Dehydrogenase, domain 3"/>
    <property type="match status" value="1"/>
</dbReference>
<feature type="domain" description="Nematode cuticle collagen N-terminal" evidence="4">
    <location>
        <begin position="6"/>
        <end position="56"/>
    </location>
</feature>
<dbReference type="GO" id="GO:0042302">
    <property type="term" value="F:structural constituent of cuticle"/>
    <property type="evidence" value="ECO:0007669"/>
    <property type="project" value="InterPro"/>
</dbReference>
<feature type="transmembrane region" description="Helical" evidence="3">
    <location>
        <begin position="6"/>
        <end position="28"/>
    </location>
</feature>
<reference evidence="5" key="1">
    <citation type="submission" date="2021-06" db="EMBL/GenBank/DDBJ databases">
        <title>Parelaphostrongylus tenuis whole genome reference sequence.</title>
        <authorList>
            <person name="Garwood T.J."/>
            <person name="Larsen P.A."/>
            <person name="Fountain-Jones N.M."/>
            <person name="Garbe J.R."/>
            <person name="Macchietto M.G."/>
            <person name="Kania S.A."/>
            <person name="Gerhold R.W."/>
            <person name="Richards J.E."/>
            <person name="Wolf T.M."/>
        </authorList>
    </citation>
    <scope>NUCLEOTIDE SEQUENCE</scope>
    <source>
        <strain evidence="5">MNPRO001-30</strain>
        <tissue evidence="5">Meninges</tissue>
    </source>
</reference>
<evidence type="ECO:0000313" key="5">
    <source>
        <dbReference type="EMBL" id="KAJ1374081.1"/>
    </source>
</evidence>
<evidence type="ECO:0000313" key="6">
    <source>
        <dbReference type="Proteomes" id="UP001196413"/>
    </source>
</evidence>
<dbReference type="SMART" id="SM01088">
    <property type="entry name" value="Col_cuticle_N"/>
    <property type="match status" value="1"/>
</dbReference>
<keyword evidence="1" id="KW-0677">Repeat</keyword>